<feature type="transmembrane region" description="Helical" evidence="1">
    <location>
        <begin position="101"/>
        <end position="123"/>
    </location>
</feature>
<keyword evidence="3" id="KW-1185">Reference proteome</keyword>
<accession>A0A098Y4A9</accession>
<feature type="non-terminal residue" evidence="2">
    <location>
        <position position="181"/>
    </location>
</feature>
<feature type="transmembrane region" description="Helical" evidence="1">
    <location>
        <begin position="21"/>
        <end position="43"/>
    </location>
</feature>
<evidence type="ECO:0000313" key="2">
    <source>
        <dbReference type="EMBL" id="KGH45294.1"/>
    </source>
</evidence>
<protein>
    <recommendedName>
        <fullName evidence="4">Transmembrane protein</fullName>
    </recommendedName>
</protein>
<name>A0A098Y4A9_9ACTN</name>
<sequence length="181" mass="18675">MRLYADRPDHRTRQLAADLGLVAWAVLWVLVARAVHGAVLVLAEPGLAVADLGRSISDSMGTAAGVTDGMPLVGDELAAPFGALSEAGGSVTGAGQDASDAVHTLATVLAVVLVLLPVGWLLLRWLPWRLGWLREARATDRLLGGVPDLELLAARAMATAPLSRLARLPAGTGAGWRGGGP</sequence>
<keyword evidence="1" id="KW-0812">Transmembrane</keyword>
<keyword evidence="1" id="KW-0472">Membrane</keyword>
<dbReference type="STRING" id="1522368.IN07_17730"/>
<dbReference type="RefSeq" id="WP_036337779.1">
    <property type="nucleotide sequence ID" value="NZ_JPMX01000079.1"/>
</dbReference>
<keyword evidence="1" id="KW-1133">Transmembrane helix</keyword>
<evidence type="ECO:0008006" key="4">
    <source>
        <dbReference type="Google" id="ProtNLM"/>
    </source>
</evidence>
<dbReference type="EMBL" id="JPMX01000079">
    <property type="protein sequence ID" value="KGH45294.1"/>
    <property type="molecule type" value="Genomic_DNA"/>
</dbReference>
<evidence type="ECO:0000256" key="1">
    <source>
        <dbReference type="SAM" id="Phobius"/>
    </source>
</evidence>
<dbReference type="AlphaFoldDB" id="A0A098Y4A9"/>
<evidence type="ECO:0000313" key="3">
    <source>
        <dbReference type="Proteomes" id="UP000029713"/>
    </source>
</evidence>
<dbReference type="OrthoDB" id="5198533at2"/>
<reference evidence="2 3" key="1">
    <citation type="submission" date="2014-07" db="EMBL/GenBank/DDBJ databases">
        <title>Biosystematic studies on Modestobacter strains isolated from extreme hyper-arid desert soil and from historic building.</title>
        <authorList>
            <person name="Bukarasam K."/>
            <person name="Bull A."/>
            <person name="Girard G."/>
            <person name="van Wezel G."/>
            <person name="Goodfellow M."/>
        </authorList>
    </citation>
    <scope>NUCLEOTIDE SEQUENCE [LARGE SCALE GENOMIC DNA]</scope>
    <source>
        <strain evidence="2 3">KNN45-2b</strain>
    </source>
</reference>
<gene>
    <name evidence="2" type="ORF">IN07_17730</name>
</gene>
<organism evidence="2 3">
    <name type="scientific">Modestobacter caceresii</name>
    <dbReference type="NCBI Taxonomy" id="1522368"/>
    <lineage>
        <taxon>Bacteria</taxon>
        <taxon>Bacillati</taxon>
        <taxon>Actinomycetota</taxon>
        <taxon>Actinomycetes</taxon>
        <taxon>Geodermatophilales</taxon>
        <taxon>Geodermatophilaceae</taxon>
        <taxon>Modestobacter</taxon>
    </lineage>
</organism>
<comment type="caution">
    <text evidence="2">The sequence shown here is derived from an EMBL/GenBank/DDBJ whole genome shotgun (WGS) entry which is preliminary data.</text>
</comment>
<dbReference type="Proteomes" id="UP000029713">
    <property type="component" value="Unassembled WGS sequence"/>
</dbReference>
<proteinExistence type="predicted"/>